<name>A0ACD5YUG3_AVESA</name>
<reference evidence="1" key="1">
    <citation type="submission" date="2021-05" db="EMBL/GenBank/DDBJ databases">
        <authorList>
            <person name="Scholz U."/>
            <person name="Mascher M."/>
            <person name="Fiebig A."/>
        </authorList>
    </citation>
    <scope>NUCLEOTIDE SEQUENCE [LARGE SCALE GENOMIC DNA]</scope>
</reference>
<evidence type="ECO:0000313" key="2">
    <source>
        <dbReference type="Proteomes" id="UP001732700"/>
    </source>
</evidence>
<keyword evidence="2" id="KW-1185">Reference proteome</keyword>
<dbReference type="EnsemblPlants" id="AVESA.00010b.r2.6AG1029880.1">
    <property type="protein sequence ID" value="AVESA.00010b.r2.6AG1029880.1.CDS"/>
    <property type="gene ID" value="AVESA.00010b.r2.6AG1029880"/>
</dbReference>
<proteinExistence type="predicted"/>
<protein>
    <submittedName>
        <fullName evidence="1">Uncharacterized protein</fullName>
    </submittedName>
</protein>
<accession>A0ACD5YUG3</accession>
<organism evidence="1 2">
    <name type="scientific">Avena sativa</name>
    <name type="common">Oat</name>
    <dbReference type="NCBI Taxonomy" id="4498"/>
    <lineage>
        <taxon>Eukaryota</taxon>
        <taxon>Viridiplantae</taxon>
        <taxon>Streptophyta</taxon>
        <taxon>Embryophyta</taxon>
        <taxon>Tracheophyta</taxon>
        <taxon>Spermatophyta</taxon>
        <taxon>Magnoliopsida</taxon>
        <taxon>Liliopsida</taxon>
        <taxon>Poales</taxon>
        <taxon>Poaceae</taxon>
        <taxon>BOP clade</taxon>
        <taxon>Pooideae</taxon>
        <taxon>Poodae</taxon>
        <taxon>Poeae</taxon>
        <taxon>Poeae Chloroplast Group 1 (Aveneae type)</taxon>
        <taxon>Aveninae</taxon>
        <taxon>Avena</taxon>
    </lineage>
</organism>
<sequence>MEAMTLTAAMDFNALSRRELQALCKLNGVRANMTNLAMVEALRSLPSVDGIDQIGTTLCLPTPGKSAMKSVLRAAAPAGEDQKQQGSPLPRGRRVSVKSPEAIRMDVEDGEDEVKRDFIKEIVRTPGVALRSTSRRPRATPAPVPTPAAGTLRRSQRSTARKATAPVEVEVATAKRSTRKTAKLNMVIDFDQEEEDEKVQEVEPKGVASDVKCDDPEEEEGTELLEGNSEADEPEQGEEVVSSIAPIESADKSCDNSKVEEAVEEPTKLQEGAAIGEEQKLVNVEESVMEDSPIFGVLSKVAPDTAMKNIENASAEDCEGFGNWSPVLEIADEINNAIEDKEDAAFEVPKEAINEDATSPTFEAADVPNRIVPAAVKEKEVAADELPQANPTDDESAEEYDLDGESSDEADLTEESSEEDYLDEDEDPSEDKEDAFDSTAEVAYAPTKMIPAAVTEKEVTVTEKEVTDNGLPHSDPTEEASTEDYDLDAEVSDEADLTEESSEEDDFEDMENANMTVDGESDETIEASNSTDANFDSDEEEELKMLETGEEIKEHEESDSLAEEEDDFSTDLASESDSVDDFSDAETESNRSPVALEGINAAAPSSAAKTVDSTITEEIVSIEGDEVSQHVETIVESLDKVTITEGKKEECTKEKQQLNVGVGMSLRKLKSAYKESLIAAKEVKKLIIDANEGTRVVLAELDDNAEC</sequence>
<dbReference type="Proteomes" id="UP001732700">
    <property type="component" value="Chromosome 6A"/>
</dbReference>
<reference evidence="1" key="2">
    <citation type="submission" date="2025-09" db="UniProtKB">
        <authorList>
            <consortium name="EnsemblPlants"/>
        </authorList>
    </citation>
    <scope>IDENTIFICATION</scope>
</reference>
<evidence type="ECO:0000313" key="1">
    <source>
        <dbReference type="EnsemblPlants" id="AVESA.00010b.r2.6AG1029880.1.CDS"/>
    </source>
</evidence>